<evidence type="ECO:0000313" key="2">
    <source>
        <dbReference type="EMBL" id="CAE0533666.1"/>
    </source>
</evidence>
<protein>
    <submittedName>
        <fullName evidence="2">Uncharacterized protein</fullName>
    </submittedName>
</protein>
<keyword evidence="1" id="KW-0812">Transmembrane</keyword>
<dbReference type="EMBL" id="HBIQ01020538">
    <property type="protein sequence ID" value="CAE0533666.1"/>
    <property type="molecule type" value="Transcribed_RNA"/>
</dbReference>
<keyword evidence="1" id="KW-0472">Membrane</keyword>
<evidence type="ECO:0000256" key="1">
    <source>
        <dbReference type="SAM" id="Phobius"/>
    </source>
</evidence>
<name>A0A7S3W335_9SPIT</name>
<organism evidence="2">
    <name type="scientific">Strombidinopsis acuminata</name>
    <dbReference type="NCBI Taxonomy" id="141414"/>
    <lineage>
        <taxon>Eukaryota</taxon>
        <taxon>Sar</taxon>
        <taxon>Alveolata</taxon>
        <taxon>Ciliophora</taxon>
        <taxon>Intramacronucleata</taxon>
        <taxon>Spirotrichea</taxon>
        <taxon>Choreotrichia</taxon>
        <taxon>Choreotrichida</taxon>
        <taxon>Strombidinopsidae</taxon>
        <taxon>Strombidinopsis</taxon>
    </lineage>
</organism>
<gene>
    <name evidence="2" type="ORF">SACU0126_LOCUS6851</name>
</gene>
<sequence>MNLDTSGNSPWAEESEKHYITLDAPDVLFNFHANRPSVFGDWINMSWGNEAVMIKGKINIKTSKNAEVYSFVGPDVEMYMGAANATMLALGTALATSAILAF</sequence>
<keyword evidence="1" id="KW-1133">Transmembrane helix</keyword>
<reference evidence="2" key="1">
    <citation type="submission" date="2021-01" db="EMBL/GenBank/DDBJ databases">
        <authorList>
            <person name="Corre E."/>
            <person name="Pelletier E."/>
            <person name="Niang G."/>
            <person name="Scheremetjew M."/>
            <person name="Finn R."/>
            <person name="Kale V."/>
            <person name="Holt S."/>
            <person name="Cochrane G."/>
            <person name="Meng A."/>
            <person name="Brown T."/>
            <person name="Cohen L."/>
        </authorList>
    </citation>
    <scope>NUCLEOTIDE SEQUENCE</scope>
    <source>
        <strain evidence="2">SPMC142</strain>
    </source>
</reference>
<dbReference type="AlphaFoldDB" id="A0A7S3W335"/>
<accession>A0A7S3W335</accession>
<feature type="transmembrane region" description="Helical" evidence="1">
    <location>
        <begin position="78"/>
        <end position="101"/>
    </location>
</feature>
<proteinExistence type="predicted"/>